<organism evidence="2 3">
    <name type="scientific">Calocera cornea HHB12733</name>
    <dbReference type="NCBI Taxonomy" id="1353952"/>
    <lineage>
        <taxon>Eukaryota</taxon>
        <taxon>Fungi</taxon>
        <taxon>Dikarya</taxon>
        <taxon>Basidiomycota</taxon>
        <taxon>Agaricomycotina</taxon>
        <taxon>Dacrymycetes</taxon>
        <taxon>Dacrymycetales</taxon>
        <taxon>Dacrymycetaceae</taxon>
        <taxon>Calocera</taxon>
    </lineage>
</organism>
<dbReference type="Proteomes" id="UP000076842">
    <property type="component" value="Unassembled WGS sequence"/>
</dbReference>
<dbReference type="InParanoid" id="A0A165IJB8"/>
<accession>A0A165IJB8</accession>
<evidence type="ECO:0000256" key="1">
    <source>
        <dbReference type="SAM" id="MobiDB-lite"/>
    </source>
</evidence>
<feature type="region of interest" description="Disordered" evidence="1">
    <location>
        <begin position="1"/>
        <end position="54"/>
    </location>
</feature>
<reference evidence="2 3" key="1">
    <citation type="journal article" date="2016" name="Mol. Biol. Evol.">
        <title>Comparative Genomics of Early-Diverging Mushroom-Forming Fungi Provides Insights into the Origins of Lignocellulose Decay Capabilities.</title>
        <authorList>
            <person name="Nagy L.G."/>
            <person name="Riley R."/>
            <person name="Tritt A."/>
            <person name="Adam C."/>
            <person name="Daum C."/>
            <person name="Floudas D."/>
            <person name="Sun H."/>
            <person name="Yadav J.S."/>
            <person name="Pangilinan J."/>
            <person name="Larsson K.H."/>
            <person name="Matsuura K."/>
            <person name="Barry K."/>
            <person name="Labutti K."/>
            <person name="Kuo R."/>
            <person name="Ohm R.A."/>
            <person name="Bhattacharya S.S."/>
            <person name="Shirouzu T."/>
            <person name="Yoshinaga Y."/>
            <person name="Martin F.M."/>
            <person name="Grigoriev I.V."/>
            <person name="Hibbett D.S."/>
        </authorList>
    </citation>
    <scope>NUCLEOTIDE SEQUENCE [LARGE SCALE GENOMIC DNA]</scope>
    <source>
        <strain evidence="2 3">HHB12733</strain>
    </source>
</reference>
<dbReference type="AlphaFoldDB" id="A0A165IJB8"/>
<feature type="compositionally biased region" description="Low complexity" evidence="1">
    <location>
        <begin position="1"/>
        <end position="13"/>
    </location>
</feature>
<dbReference type="EMBL" id="KV423929">
    <property type="protein sequence ID" value="KZT60646.1"/>
    <property type="molecule type" value="Genomic_DNA"/>
</dbReference>
<keyword evidence="3" id="KW-1185">Reference proteome</keyword>
<gene>
    <name evidence="2" type="ORF">CALCODRAFT_492189</name>
</gene>
<evidence type="ECO:0000313" key="3">
    <source>
        <dbReference type="Proteomes" id="UP000076842"/>
    </source>
</evidence>
<evidence type="ECO:0000313" key="2">
    <source>
        <dbReference type="EMBL" id="KZT60646.1"/>
    </source>
</evidence>
<sequence length="54" mass="6163">MPPPRRAAAATWSARREQSPRSVSAFPRYPCPRPLTTDPAVFSPRPRPARPHWQ</sequence>
<name>A0A165IJB8_9BASI</name>
<proteinExistence type="predicted"/>
<protein>
    <submittedName>
        <fullName evidence="2">Uncharacterized protein</fullName>
    </submittedName>
</protein>